<evidence type="ECO:0000313" key="2">
    <source>
        <dbReference type="Proteomes" id="UP000692954"/>
    </source>
</evidence>
<comment type="caution">
    <text evidence="1">The sequence shown here is derived from an EMBL/GenBank/DDBJ whole genome shotgun (WGS) entry which is preliminary data.</text>
</comment>
<reference evidence="1" key="1">
    <citation type="submission" date="2021-01" db="EMBL/GenBank/DDBJ databases">
        <authorList>
            <consortium name="Genoscope - CEA"/>
            <person name="William W."/>
        </authorList>
    </citation>
    <scope>NUCLEOTIDE SEQUENCE</scope>
</reference>
<name>A0A8S1QGX0_9CILI</name>
<proteinExistence type="predicted"/>
<sequence>MYLVQYLILFQINQEIKIKNLNSIFLVYKIRIINNKDFQETKIVVHSHIFQLNNKMITQKNKYKIIAQLNSKIQIL</sequence>
<dbReference type="Proteomes" id="UP000692954">
    <property type="component" value="Unassembled WGS sequence"/>
</dbReference>
<gene>
    <name evidence="1" type="ORF">PSON_ATCC_30995.1.T1040180</name>
</gene>
<dbReference type="AlphaFoldDB" id="A0A8S1QGX0"/>
<organism evidence="1 2">
    <name type="scientific">Paramecium sonneborni</name>
    <dbReference type="NCBI Taxonomy" id="65129"/>
    <lineage>
        <taxon>Eukaryota</taxon>
        <taxon>Sar</taxon>
        <taxon>Alveolata</taxon>
        <taxon>Ciliophora</taxon>
        <taxon>Intramacronucleata</taxon>
        <taxon>Oligohymenophorea</taxon>
        <taxon>Peniculida</taxon>
        <taxon>Parameciidae</taxon>
        <taxon>Paramecium</taxon>
    </lineage>
</organism>
<keyword evidence="2" id="KW-1185">Reference proteome</keyword>
<evidence type="ECO:0000313" key="1">
    <source>
        <dbReference type="EMBL" id="CAD8113967.1"/>
    </source>
</evidence>
<protein>
    <submittedName>
        <fullName evidence="1">Uncharacterized protein</fullName>
    </submittedName>
</protein>
<accession>A0A8S1QGX0</accession>
<dbReference type="EMBL" id="CAJJDN010000104">
    <property type="protein sequence ID" value="CAD8113967.1"/>
    <property type="molecule type" value="Genomic_DNA"/>
</dbReference>